<keyword evidence="1" id="KW-0812">Transmembrane</keyword>
<dbReference type="EMBL" id="JAGGDJ010000003">
    <property type="protein sequence ID" value="MBO7743921.1"/>
    <property type="molecule type" value="Genomic_DNA"/>
</dbReference>
<dbReference type="PANTHER" id="PTHR36833:SF1">
    <property type="entry name" value="INTEGRAL MEMBRANE TRANSPORT PROTEIN"/>
    <property type="match status" value="1"/>
</dbReference>
<keyword evidence="1" id="KW-1133">Transmembrane helix</keyword>
<keyword evidence="1" id="KW-0472">Membrane</keyword>
<protein>
    <submittedName>
        <fullName evidence="2">ABC-2 family transporter protein</fullName>
    </submittedName>
</protein>
<dbReference type="InterPro" id="IPR010390">
    <property type="entry name" value="ABC-2_transporter-like"/>
</dbReference>
<feature type="transmembrane region" description="Helical" evidence="1">
    <location>
        <begin position="48"/>
        <end position="65"/>
    </location>
</feature>
<feature type="transmembrane region" description="Helical" evidence="1">
    <location>
        <begin position="221"/>
        <end position="240"/>
    </location>
</feature>
<accession>A0ABS3W6V6</accession>
<evidence type="ECO:0000313" key="3">
    <source>
        <dbReference type="Proteomes" id="UP000670947"/>
    </source>
</evidence>
<sequence length="283" mass="30472">MSTADNERARFGAENPPSWARRAAGTLAFLLTCWKVNLASAMEYRASFFLMAGMMFINNFMWLFFWSLFFGKFPVVNGWGLNDVMLMWAVGAGGFGWANLLFGNFNRIAPIVASGQLDVYLSQPKPVLLHVLASRMSLTAAGDFAFGLVVYAWVGDHSAKGVLLFAAALLISGTIFMGVVVLAGSLAFFMGNAEGFAQQVFNSFVALSTYPSDIFKGLAKALLFTALPAGFISFLPIGLMRDADPAFAWKAVAAALFFGAAAVLAFRLGLKRYASGNAIVLRG</sequence>
<organism evidence="2 3">
    <name type="scientific">Paenibacillus artemisiicola</name>
    <dbReference type="NCBI Taxonomy" id="1172618"/>
    <lineage>
        <taxon>Bacteria</taxon>
        <taxon>Bacillati</taxon>
        <taxon>Bacillota</taxon>
        <taxon>Bacilli</taxon>
        <taxon>Bacillales</taxon>
        <taxon>Paenibacillaceae</taxon>
        <taxon>Paenibacillus</taxon>
    </lineage>
</organism>
<name>A0ABS3W6V6_9BACL</name>
<dbReference type="Proteomes" id="UP000670947">
    <property type="component" value="Unassembled WGS sequence"/>
</dbReference>
<keyword evidence="3" id="KW-1185">Reference proteome</keyword>
<comment type="caution">
    <text evidence="2">The sequence shown here is derived from an EMBL/GenBank/DDBJ whole genome shotgun (WGS) entry which is preliminary data.</text>
</comment>
<dbReference type="Pfam" id="PF06182">
    <property type="entry name" value="ABC2_membrane_6"/>
    <property type="match status" value="1"/>
</dbReference>
<reference evidence="2 3" key="1">
    <citation type="submission" date="2021-03" db="EMBL/GenBank/DDBJ databases">
        <title>Paenibacillus artemisicola MWE-103 whole genome sequence.</title>
        <authorList>
            <person name="Ham Y.J."/>
        </authorList>
    </citation>
    <scope>NUCLEOTIDE SEQUENCE [LARGE SCALE GENOMIC DNA]</scope>
    <source>
        <strain evidence="2 3">MWE-103</strain>
    </source>
</reference>
<dbReference type="RefSeq" id="WP_208846925.1">
    <property type="nucleotide sequence ID" value="NZ_JAGGDJ010000003.1"/>
</dbReference>
<gene>
    <name evidence="2" type="ORF">I8J29_06920</name>
</gene>
<proteinExistence type="predicted"/>
<evidence type="ECO:0000313" key="2">
    <source>
        <dbReference type="EMBL" id="MBO7743921.1"/>
    </source>
</evidence>
<feature type="transmembrane region" description="Helical" evidence="1">
    <location>
        <begin position="165"/>
        <end position="189"/>
    </location>
</feature>
<feature type="transmembrane region" description="Helical" evidence="1">
    <location>
        <begin position="246"/>
        <end position="266"/>
    </location>
</feature>
<evidence type="ECO:0000256" key="1">
    <source>
        <dbReference type="SAM" id="Phobius"/>
    </source>
</evidence>
<feature type="transmembrane region" description="Helical" evidence="1">
    <location>
        <begin position="85"/>
        <end position="106"/>
    </location>
</feature>
<dbReference type="PANTHER" id="PTHR36833">
    <property type="entry name" value="SLR0610 PROTEIN-RELATED"/>
    <property type="match status" value="1"/>
</dbReference>